<keyword evidence="10" id="KW-0411">Iron-sulfur</keyword>
<evidence type="ECO:0000256" key="8">
    <source>
        <dbReference type="ARBA" id="ARBA00022840"/>
    </source>
</evidence>
<dbReference type="SUPFAM" id="SSF53335">
    <property type="entry name" value="S-adenosyl-L-methionine-dependent methyltransferases"/>
    <property type="match status" value="1"/>
</dbReference>
<dbReference type="FunFam" id="3.40.50.300:FF:001352">
    <property type="entry name" value="DNA repair helicase"/>
    <property type="match status" value="1"/>
</dbReference>
<evidence type="ECO:0000256" key="7">
    <source>
        <dbReference type="ARBA" id="ARBA00022806"/>
    </source>
</evidence>
<reference evidence="16" key="1">
    <citation type="submission" date="2020-10" db="EMBL/GenBank/DDBJ databases">
        <authorList>
            <person name="Kikuchi T."/>
        </authorList>
    </citation>
    <scope>NUCLEOTIDE SEQUENCE</scope>
    <source>
        <strain evidence="16">NKZ352</strain>
    </source>
</reference>
<dbReference type="GO" id="GO:0006281">
    <property type="term" value="P:DNA repair"/>
    <property type="evidence" value="ECO:0007669"/>
    <property type="project" value="UniProtKB-KW"/>
</dbReference>
<dbReference type="InterPro" id="IPR014013">
    <property type="entry name" value="Helic_SF1/SF2_ATP-bd_DinG/Rad3"/>
</dbReference>
<dbReference type="EMBL" id="CAJGYM010000047">
    <property type="protein sequence ID" value="CAD6194712.1"/>
    <property type="molecule type" value="Genomic_DNA"/>
</dbReference>
<name>A0A8S1HIC9_9PELO</name>
<keyword evidence="14" id="KW-0539">Nucleus</keyword>
<gene>
    <name evidence="16" type="ORF">CAUJ_LOCUS10631</name>
</gene>
<comment type="caution">
    <text evidence="16">The sequence shown here is derived from an EMBL/GenBank/DDBJ whole genome shotgun (WGS) entry which is preliminary data.</text>
</comment>
<evidence type="ECO:0000313" key="17">
    <source>
        <dbReference type="Proteomes" id="UP000835052"/>
    </source>
</evidence>
<evidence type="ECO:0000256" key="14">
    <source>
        <dbReference type="ARBA" id="ARBA00023242"/>
    </source>
</evidence>
<evidence type="ECO:0000313" key="16">
    <source>
        <dbReference type="EMBL" id="CAD6194712.1"/>
    </source>
</evidence>
<dbReference type="PANTHER" id="PTHR11472:SF34">
    <property type="entry name" value="REGULATOR OF TELOMERE ELONGATION HELICASE 1"/>
    <property type="match status" value="1"/>
</dbReference>
<dbReference type="InterPro" id="IPR025714">
    <property type="entry name" value="Methyltranfer_dom"/>
</dbReference>
<dbReference type="GO" id="GO:0070182">
    <property type="term" value="F:DNA polymerase binding"/>
    <property type="evidence" value="ECO:0007669"/>
    <property type="project" value="TreeGrafter"/>
</dbReference>
<keyword evidence="4" id="KW-0547">Nucleotide-binding</keyword>
<dbReference type="Proteomes" id="UP000835052">
    <property type="component" value="Unassembled WGS sequence"/>
</dbReference>
<keyword evidence="12" id="KW-0234">DNA repair</keyword>
<dbReference type="InterPro" id="IPR027417">
    <property type="entry name" value="P-loop_NTPase"/>
</dbReference>
<dbReference type="GO" id="GO:0045910">
    <property type="term" value="P:negative regulation of DNA recombination"/>
    <property type="evidence" value="ECO:0007669"/>
    <property type="project" value="TreeGrafter"/>
</dbReference>
<evidence type="ECO:0000256" key="6">
    <source>
        <dbReference type="ARBA" id="ARBA00022801"/>
    </source>
</evidence>
<protein>
    <recommendedName>
        <fullName evidence="15">Helicase ATP-binding domain-containing protein</fullName>
    </recommendedName>
</protein>
<evidence type="ECO:0000256" key="4">
    <source>
        <dbReference type="ARBA" id="ARBA00022741"/>
    </source>
</evidence>
<keyword evidence="11" id="KW-0238">DNA-binding</keyword>
<dbReference type="PROSITE" id="PS51193">
    <property type="entry name" value="HELICASE_ATP_BIND_2"/>
    <property type="match status" value="1"/>
</dbReference>
<dbReference type="InterPro" id="IPR045028">
    <property type="entry name" value="DinG/Rad3-like"/>
</dbReference>
<dbReference type="OrthoDB" id="19182at2759"/>
<evidence type="ECO:0000259" key="15">
    <source>
        <dbReference type="PROSITE" id="PS51193"/>
    </source>
</evidence>
<dbReference type="Pfam" id="PF13679">
    <property type="entry name" value="Methyltransf_32"/>
    <property type="match status" value="1"/>
</dbReference>
<dbReference type="GO" id="GO:0003678">
    <property type="term" value="F:DNA helicase activity"/>
    <property type="evidence" value="ECO:0007669"/>
    <property type="project" value="InterPro"/>
</dbReference>
<dbReference type="Pfam" id="PF13307">
    <property type="entry name" value="Helicase_C_2"/>
    <property type="match status" value="1"/>
</dbReference>
<keyword evidence="8" id="KW-0067">ATP-binding</keyword>
<dbReference type="InterPro" id="IPR010614">
    <property type="entry name" value="RAD3-like_helicase_DEAD"/>
</dbReference>
<dbReference type="GO" id="GO:1904430">
    <property type="term" value="P:negative regulation of t-circle formation"/>
    <property type="evidence" value="ECO:0007669"/>
    <property type="project" value="TreeGrafter"/>
</dbReference>
<feature type="domain" description="Helicase ATP-binding" evidence="15">
    <location>
        <begin position="371"/>
        <end position="726"/>
    </location>
</feature>
<dbReference type="GO" id="GO:0090657">
    <property type="term" value="P:telomeric loop disassembly"/>
    <property type="evidence" value="ECO:0007669"/>
    <property type="project" value="TreeGrafter"/>
</dbReference>
<evidence type="ECO:0000256" key="9">
    <source>
        <dbReference type="ARBA" id="ARBA00023004"/>
    </source>
</evidence>
<keyword evidence="7" id="KW-0347">Helicase</keyword>
<dbReference type="SUPFAM" id="SSF52540">
    <property type="entry name" value="P-loop containing nucleoside triphosphate hydrolases"/>
    <property type="match status" value="1"/>
</dbReference>
<evidence type="ECO:0000256" key="10">
    <source>
        <dbReference type="ARBA" id="ARBA00023014"/>
    </source>
</evidence>
<comment type="subcellular location">
    <subcellularLocation>
        <location evidence="1">Nucleus</location>
    </subcellularLocation>
</comment>
<dbReference type="PANTHER" id="PTHR11472">
    <property type="entry name" value="DNA REPAIR DEAD HELICASE RAD3/XP-D SUBFAMILY MEMBER"/>
    <property type="match status" value="1"/>
</dbReference>
<dbReference type="InterPro" id="IPR013020">
    <property type="entry name" value="Rad3/Chl1-like"/>
</dbReference>
<keyword evidence="17" id="KW-1185">Reference proteome</keyword>
<evidence type="ECO:0000256" key="1">
    <source>
        <dbReference type="ARBA" id="ARBA00004123"/>
    </source>
</evidence>
<evidence type="ECO:0000256" key="13">
    <source>
        <dbReference type="ARBA" id="ARBA00023235"/>
    </source>
</evidence>
<keyword evidence="9" id="KW-0408">Iron</keyword>
<dbReference type="GO" id="GO:0005524">
    <property type="term" value="F:ATP binding"/>
    <property type="evidence" value="ECO:0007669"/>
    <property type="project" value="UniProtKB-KW"/>
</dbReference>
<evidence type="ECO:0000256" key="3">
    <source>
        <dbReference type="ARBA" id="ARBA00022723"/>
    </source>
</evidence>
<evidence type="ECO:0000256" key="2">
    <source>
        <dbReference type="ARBA" id="ARBA00022485"/>
    </source>
</evidence>
<sequence>MDVSDLNYVLETFDWLVTSRSIDYFTLGRGENLCSSWKSCFMKKLDNWEEIISDGFEARQGLKREPLPLSFLCLRQFVSKISFCRRHLITPKEVLKKVCDKKECTTQSNRFPNKFVSLSQKKVKLKKSHEVNRLVELIEQMQKCKHFCSGEIDSVMDIGAGVGHLSRLIALNTNLRVLAIEGNQQFSEAATSFDEQLSVKVSVLKERLPIREIGFVNERLAQKIDGFSIGGAILVGLHACGDLSSTILKVFLNSKKSRELVLAGCCYHKEFDNFRLFGEQSTTSVEYEEQEKARCAAKCSVFPLSEKWKDTKLGYLARELACHNNESNVANIQKIVTGSYSLTARARLETFIVAAAERRDACGLGLCGVKNVQELLFGDYVELAMRQKGKDLYNTVVKFIRKSDPDVLSVRVGEMDNSGVLCMELLRSLIAPLIESAIIDDRMKNRCCSRKSHRYRQNALTAVFGSGLVRSQRMKAPDFEKMMQLANKSEDVKLVNTVYYCSRTHGQLEQVVHELNRTPYKCVKSAVIGSREQFCIHPKVRAIKEQLVQSHVCRGMVSKRTCSYYNRLEGLDSEKFKDIYEMGRAADIEELVGIGKHHGCCPYYANRKKQEEAEIVLLPYNYIIDPKMRRRYKLDLNDSVVIFDEAHNLESICESNSSAELTSTQLATAIAEMQKALALQVEEDQNVRAEADASTAAFGTEKVNKEKESLNTTEVAKALNKLFQLEEAFESLWKCPALKTVENLEGKAASGEHLLTSLEAAGLDAVSASITTDLLKQVVDYLLLKGEEMPLAEKGDGIERLRDFLLAIFTTHAQEVAAVVGESSVKLADRISPKTIAQNCRLYMKKDGEKTIIKYFCFQASVSMRMLKMRGVRNVILASGTLSPMANFTEVMGLNFGATLENMHAVKDVPVITSIVTKGLHSSLSGTYANRNNDVYKMEVGESLIRVIEKVPQGVLAFFPSYGQMDSFLTSWKQMKRGSCMNTVWERMGQLKEIVIEPRLKEEVAAVRGAYAKGVQSGNGAIMFAVCRGKMSEGIDFCDAESRGVVVVGVPYPPVHDERVVLKRMYLDERLLKNKKSMNSKDWYQIEALRAVNQAIGRVLRHKDDFGAVVLLDSRYSGISQTMFPKWLRRTLKSEELTLMLPRISKFFTDRIEAIEVSKKNYAPFSVTSQKKERQNARVKQQDRDVITASELFADADLEEIVAGTSPKQPSSGFHLPTNEEEMQKRELGTDAPIFRGFSAYVKRPAGQSTPKGAPPRKKILLVKPKSETSEDNAATLELPDFFNESLKIPSSTLLAWLPENKKVAFSCALKGYKTGETSLDQLIPKLQSIFLPERPDLFISCSNFLTRDKVHRQQFLTGIQKLDLKF</sequence>
<dbReference type="Gene3D" id="3.40.50.300">
    <property type="entry name" value="P-loop containing nucleotide triphosphate hydrolases"/>
    <property type="match status" value="2"/>
</dbReference>
<keyword evidence="3" id="KW-0479">Metal-binding</keyword>
<accession>A0A8S1HIC9</accession>
<dbReference type="Pfam" id="PF06733">
    <property type="entry name" value="DEAD_2"/>
    <property type="match status" value="1"/>
</dbReference>
<dbReference type="NCBIfam" id="TIGR00604">
    <property type="entry name" value="rad3"/>
    <property type="match status" value="1"/>
</dbReference>
<dbReference type="GO" id="GO:0046872">
    <property type="term" value="F:metal ion binding"/>
    <property type="evidence" value="ECO:0007669"/>
    <property type="project" value="UniProtKB-KW"/>
</dbReference>
<evidence type="ECO:0000256" key="11">
    <source>
        <dbReference type="ARBA" id="ARBA00023125"/>
    </source>
</evidence>
<dbReference type="SMART" id="SM00491">
    <property type="entry name" value="HELICc2"/>
    <property type="match status" value="1"/>
</dbReference>
<dbReference type="GO" id="GO:0051539">
    <property type="term" value="F:4 iron, 4 sulfur cluster binding"/>
    <property type="evidence" value="ECO:0007669"/>
    <property type="project" value="UniProtKB-KW"/>
</dbReference>
<evidence type="ECO:0000256" key="12">
    <source>
        <dbReference type="ARBA" id="ARBA00023204"/>
    </source>
</evidence>
<dbReference type="InterPro" id="IPR029063">
    <property type="entry name" value="SAM-dependent_MTases_sf"/>
</dbReference>
<dbReference type="GO" id="GO:0005634">
    <property type="term" value="C:nucleus"/>
    <property type="evidence" value="ECO:0007669"/>
    <property type="project" value="UniProtKB-SubCell"/>
</dbReference>
<keyword evidence="13" id="KW-0413">Isomerase</keyword>
<keyword evidence="5" id="KW-0227">DNA damage</keyword>
<keyword evidence="2" id="KW-0004">4Fe-4S</keyword>
<dbReference type="SMART" id="SM00488">
    <property type="entry name" value="DEXDc2"/>
    <property type="match status" value="1"/>
</dbReference>
<dbReference type="InterPro" id="IPR006555">
    <property type="entry name" value="ATP-dep_Helicase_C"/>
</dbReference>
<evidence type="ECO:0000256" key="5">
    <source>
        <dbReference type="ARBA" id="ARBA00022763"/>
    </source>
</evidence>
<dbReference type="GO" id="GO:0016818">
    <property type="term" value="F:hydrolase activity, acting on acid anhydrides, in phosphorus-containing anhydrides"/>
    <property type="evidence" value="ECO:0007669"/>
    <property type="project" value="InterPro"/>
</dbReference>
<dbReference type="GO" id="GO:0003677">
    <property type="term" value="F:DNA binding"/>
    <property type="evidence" value="ECO:0007669"/>
    <property type="project" value="UniProtKB-KW"/>
</dbReference>
<dbReference type="GO" id="GO:0010569">
    <property type="term" value="P:regulation of double-strand break repair via homologous recombination"/>
    <property type="evidence" value="ECO:0007669"/>
    <property type="project" value="TreeGrafter"/>
</dbReference>
<proteinExistence type="predicted"/>
<keyword evidence="6" id="KW-0378">Hydrolase</keyword>
<dbReference type="InterPro" id="IPR006554">
    <property type="entry name" value="Helicase-like_DEXD_c2"/>
</dbReference>
<organism evidence="16 17">
    <name type="scientific">Caenorhabditis auriculariae</name>
    <dbReference type="NCBI Taxonomy" id="2777116"/>
    <lineage>
        <taxon>Eukaryota</taxon>
        <taxon>Metazoa</taxon>
        <taxon>Ecdysozoa</taxon>
        <taxon>Nematoda</taxon>
        <taxon>Chromadorea</taxon>
        <taxon>Rhabditida</taxon>
        <taxon>Rhabditina</taxon>
        <taxon>Rhabditomorpha</taxon>
        <taxon>Rhabditoidea</taxon>
        <taxon>Rhabditidae</taxon>
        <taxon>Peloderinae</taxon>
        <taxon>Caenorhabditis</taxon>
    </lineage>
</organism>